<proteinExistence type="predicted"/>
<dbReference type="RefSeq" id="XP_021886062.1">
    <property type="nucleotide sequence ID" value="XM_022029627.1"/>
</dbReference>
<feature type="compositionally biased region" description="Low complexity" evidence="1">
    <location>
        <begin position="498"/>
        <end position="510"/>
    </location>
</feature>
<gene>
    <name evidence="3" type="ORF">BCR41DRAFT_418462</name>
</gene>
<protein>
    <submittedName>
        <fullName evidence="3">Uncharacterized protein</fullName>
    </submittedName>
</protein>
<evidence type="ECO:0000313" key="4">
    <source>
        <dbReference type="Proteomes" id="UP000193648"/>
    </source>
</evidence>
<feature type="region of interest" description="Disordered" evidence="1">
    <location>
        <begin position="490"/>
        <end position="510"/>
    </location>
</feature>
<evidence type="ECO:0000313" key="3">
    <source>
        <dbReference type="EMBL" id="ORZ28377.1"/>
    </source>
</evidence>
<feature type="compositionally biased region" description="Basic and acidic residues" evidence="1">
    <location>
        <begin position="424"/>
        <end position="438"/>
    </location>
</feature>
<comment type="caution">
    <text evidence="3">The sequence shown here is derived from an EMBL/GenBank/DDBJ whole genome shotgun (WGS) entry which is preliminary data.</text>
</comment>
<evidence type="ECO:0000256" key="1">
    <source>
        <dbReference type="SAM" id="MobiDB-lite"/>
    </source>
</evidence>
<feature type="region of interest" description="Disordered" evidence="1">
    <location>
        <begin position="847"/>
        <end position="870"/>
    </location>
</feature>
<feature type="compositionally biased region" description="Low complexity" evidence="1">
    <location>
        <begin position="543"/>
        <end position="554"/>
    </location>
</feature>
<dbReference type="AlphaFoldDB" id="A0A1Y2H1E8"/>
<feature type="region of interest" description="Disordered" evidence="1">
    <location>
        <begin position="404"/>
        <end position="438"/>
    </location>
</feature>
<dbReference type="Proteomes" id="UP000193648">
    <property type="component" value="Unassembled WGS sequence"/>
</dbReference>
<name>A0A1Y2H1E8_9FUNG</name>
<reference evidence="3 4" key="1">
    <citation type="submission" date="2016-07" db="EMBL/GenBank/DDBJ databases">
        <title>Pervasive Adenine N6-methylation of Active Genes in Fungi.</title>
        <authorList>
            <consortium name="DOE Joint Genome Institute"/>
            <person name="Mondo S.J."/>
            <person name="Dannebaum R.O."/>
            <person name="Kuo R.C."/>
            <person name="Labutti K."/>
            <person name="Haridas S."/>
            <person name="Kuo A."/>
            <person name="Salamov A."/>
            <person name="Ahrendt S.R."/>
            <person name="Lipzen A."/>
            <person name="Sullivan W."/>
            <person name="Andreopoulos W.B."/>
            <person name="Clum A."/>
            <person name="Lindquist E."/>
            <person name="Daum C."/>
            <person name="Ramamoorthy G.K."/>
            <person name="Gryganskyi A."/>
            <person name="Culley D."/>
            <person name="Magnuson J.K."/>
            <person name="James T.Y."/>
            <person name="O'Malley M.A."/>
            <person name="Stajich J.E."/>
            <person name="Spatafora J.W."/>
            <person name="Visel A."/>
            <person name="Grigoriev I.V."/>
        </authorList>
    </citation>
    <scope>NUCLEOTIDE SEQUENCE [LARGE SCALE GENOMIC DNA]</scope>
    <source>
        <strain evidence="3 4">NRRL 3116</strain>
    </source>
</reference>
<dbReference type="OrthoDB" id="2416413at2759"/>
<feature type="transmembrane region" description="Helical" evidence="2">
    <location>
        <begin position="359"/>
        <end position="380"/>
    </location>
</feature>
<feature type="region of interest" description="Disordered" evidence="1">
    <location>
        <begin position="714"/>
        <end position="742"/>
    </location>
</feature>
<feature type="region of interest" description="Disordered" evidence="1">
    <location>
        <begin position="777"/>
        <end position="811"/>
    </location>
</feature>
<keyword evidence="2" id="KW-1133">Transmembrane helix</keyword>
<keyword evidence="4" id="KW-1185">Reference proteome</keyword>
<organism evidence="3 4">
    <name type="scientific">Lobosporangium transversale</name>
    <dbReference type="NCBI Taxonomy" id="64571"/>
    <lineage>
        <taxon>Eukaryota</taxon>
        <taxon>Fungi</taxon>
        <taxon>Fungi incertae sedis</taxon>
        <taxon>Mucoromycota</taxon>
        <taxon>Mortierellomycotina</taxon>
        <taxon>Mortierellomycetes</taxon>
        <taxon>Mortierellales</taxon>
        <taxon>Mortierellaceae</taxon>
        <taxon>Lobosporangium</taxon>
    </lineage>
</organism>
<dbReference type="EMBL" id="MCFF01000002">
    <property type="protein sequence ID" value="ORZ28377.1"/>
    <property type="molecule type" value="Genomic_DNA"/>
</dbReference>
<feature type="compositionally biased region" description="Low complexity" evidence="1">
    <location>
        <begin position="714"/>
        <end position="734"/>
    </location>
</feature>
<accession>A0A1Y2H1E8</accession>
<keyword evidence="2" id="KW-0812">Transmembrane</keyword>
<feature type="region of interest" description="Disordered" evidence="1">
    <location>
        <begin position="543"/>
        <end position="580"/>
    </location>
</feature>
<feature type="compositionally biased region" description="Basic and acidic residues" evidence="1">
    <location>
        <begin position="777"/>
        <end position="798"/>
    </location>
</feature>
<dbReference type="InParanoid" id="A0A1Y2H1E8"/>
<evidence type="ECO:0000256" key="2">
    <source>
        <dbReference type="SAM" id="Phobius"/>
    </source>
</evidence>
<feature type="compositionally biased region" description="Polar residues" evidence="1">
    <location>
        <begin position="799"/>
        <end position="811"/>
    </location>
</feature>
<keyword evidence="2" id="KW-0472">Membrane</keyword>
<sequence length="870" mass="96065">MAYESLGGSNGPDHDSVILVQSNPSPGSVTDITWSLVSAWPRPTSDPQDRSPNVCHVDPTTGVFSMMSYFNLTLTDESYPRSRPTRAPGGLQYDPRSNRWSNFSIAPDYRWDDATANFILFNWPGTSTLFQATIGTANTINIGKLYSNGEDFNMFSNIANWTLDPLIYGDPKWLFYGNNMLYQVGTYLYNNKTGALKTIMTQIPISGNPLVFQPPTNPRVLKSDSLDTCDLSFLYGSYYKDTLYIFCQGQDGDSFAGFGGVSLYEDIKDNNGSDASLDGPYRYNLDQVKGASFQPIEGYYNEELKRFALMINSADGFPMVGLPLHQPFSAGATKVTYEINITDNYGTPFHLPENNNTGAIIGGSVVGGLISLALMMYLLVRWRWPQWQRWLKSKILQILSADDSEEELGPRGKHSLNGDDSSDNMDRPGARENVNKIEDPLLQNYDFDGRDKVLATENGMSTNAIDTATAYMQGVPLQRHPRPTFFTTLNPDLDDSDYSTSDLTDDSSLSRAPVQRIENHHVLSTANVMSVATAVLRTLPTSFSSSSGVSSSVSRARDIGSDGDGGIRKSNSTGALSLTPAPHIPLLSSLRHQPSAPLLEPSSSSFTNNDKDFNIATSQSEEIPMTSIGGTAITTARSNHYNSIEEPVIPLSSLPLSSSLIPPLPSPSPMSPLCRRTSISSTSSTCIPEEAAPPYYQCQQHQHQLPNHNSILQQQLSPQLSQPSSYSQTSEPTQLMQPKDQQNQNLSQLLLSIPTSPFSTLPIPSAPMLDIREQERIEHQQQDRGQDYKEQRDSEQTSKQENSTSSSQVNLPSEVVQVFELSSSFEQNAPQLNPSSGTIFEVQEVLSQEEDNEQTLERNAGPRTRIRRYT</sequence>
<dbReference type="GeneID" id="33571470"/>